<accession>A0A9J6EJA4</accession>
<gene>
    <name evidence="1" type="ORF">HPB51_024467</name>
</gene>
<dbReference type="EMBL" id="JABSTU010000004">
    <property type="protein sequence ID" value="KAH8034466.1"/>
    <property type="molecule type" value="Genomic_DNA"/>
</dbReference>
<organism evidence="1 2">
    <name type="scientific">Rhipicephalus microplus</name>
    <name type="common">Cattle tick</name>
    <name type="synonym">Boophilus microplus</name>
    <dbReference type="NCBI Taxonomy" id="6941"/>
    <lineage>
        <taxon>Eukaryota</taxon>
        <taxon>Metazoa</taxon>
        <taxon>Ecdysozoa</taxon>
        <taxon>Arthropoda</taxon>
        <taxon>Chelicerata</taxon>
        <taxon>Arachnida</taxon>
        <taxon>Acari</taxon>
        <taxon>Parasitiformes</taxon>
        <taxon>Ixodida</taxon>
        <taxon>Ixodoidea</taxon>
        <taxon>Ixodidae</taxon>
        <taxon>Rhipicephalinae</taxon>
        <taxon>Rhipicephalus</taxon>
        <taxon>Boophilus</taxon>
    </lineage>
</organism>
<reference evidence="1" key="2">
    <citation type="submission" date="2021-09" db="EMBL/GenBank/DDBJ databases">
        <authorList>
            <person name="Jia N."/>
            <person name="Wang J."/>
            <person name="Shi W."/>
            <person name="Du L."/>
            <person name="Sun Y."/>
            <person name="Zhan W."/>
            <person name="Jiang J."/>
            <person name="Wang Q."/>
            <person name="Zhang B."/>
            <person name="Ji P."/>
            <person name="Sakyi L.B."/>
            <person name="Cui X."/>
            <person name="Yuan T."/>
            <person name="Jiang B."/>
            <person name="Yang W."/>
            <person name="Lam T.T.-Y."/>
            <person name="Chang Q."/>
            <person name="Ding S."/>
            <person name="Wang X."/>
            <person name="Zhu J."/>
            <person name="Ruan X."/>
            <person name="Zhao L."/>
            <person name="Wei J."/>
            <person name="Que T."/>
            <person name="Du C."/>
            <person name="Cheng J."/>
            <person name="Dai P."/>
            <person name="Han X."/>
            <person name="Huang E."/>
            <person name="Gao Y."/>
            <person name="Liu J."/>
            <person name="Shao H."/>
            <person name="Ye R."/>
            <person name="Li L."/>
            <person name="Wei W."/>
            <person name="Wang X."/>
            <person name="Wang C."/>
            <person name="Huo Q."/>
            <person name="Li W."/>
            <person name="Guo W."/>
            <person name="Chen H."/>
            <person name="Chen S."/>
            <person name="Zhou L."/>
            <person name="Zhou L."/>
            <person name="Ni X."/>
            <person name="Tian J."/>
            <person name="Zhou Y."/>
            <person name="Sheng Y."/>
            <person name="Liu T."/>
            <person name="Pan Y."/>
            <person name="Xia L."/>
            <person name="Li J."/>
            <person name="Zhao F."/>
            <person name="Cao W."/>
        </authorList>
    </citation>
    <scope>NUCLEOTIDE SEQUENCE</scope>
    <source>
        <strain evidence="1">Rmic-2018</strain>
        <tissue evidence="1">Larvae</tissue>
    </source>
</reference>
<proteinExistence type="predicted"/>
<evidence type="ECO:0008006" key="3">
    <source>
        <dbReference type="Google" id="ProtNLM"/>
    </source>
</evidence>
<evidence type="ECO:0000313" key="2">
    <source>
        <dbReference type="Proteomes" id="UP000821866"/>
    </source>
</evidence>
<dbReference type="Proteomes" id="UP000821866">
    <property type="component" value="Chromosome 2"/>
</dbReference>
<sequence length="166" mass="18959">MHVYEHGEESIGSDHHSIKLRYGALADPTRVARAQTGYRTFTVAEIEEVAGWMEEEAAQKGMETFDYFHTWIKNTIGKVGSKHRPSRGPPRQKRKAWWDNDVATALATRKQLCRPHISALRLGADEAEVQDLWAHNLRAKKSMSTLVQERMITINHKILKEIKEAG</sequence>
<dbReference type="AlphaFoldDB" id="A0A9J6EJA4"/>
<name>A0A9J6EJA4_RHIMP</name>
<keyword evidence="2" id="KW-1185">Reference proteome</keyword>
<comment type="caution">
    <text evidence="1">The sequence shown here is derived from an EMBL/GenBank/DDBJ whole genome shotgun (WGS) entry which is preliminary data.</text>
</comment>
<reference evidence="1" key="1">
    <citation type="journal article" date="2020" name="Cell">
        <title>Large-Scale Comparative Analyses of Tick Genomes Elucidate Their Genetic Diversity and Vector Capacities.</title>
        <authorList>
            <consortium name="Tick Genome and Microbiome Consortium (TIGMIC)"/>
            <person name="Jia N."/>
            <person name="Wang J."/>
            <person name="Shi W."/>
            <person name="Du L."/>
            <person name="Sun Y."/>
            <person name="Zhan W."/>
            <person name="Jiang J.F."/>
            <person name="Wang Q."/>
            <person name="Zhang B."/>
            <person name="Ji P."/>
            <person name="Bell-Sakyi L."/>
            <person name="Cui X.M."/>
            <person name="Yuan T.T."/>
            <person name="Jiang B.G."/>
            <person name="Yang W.F."/>
            <person name="Lam T.T."/>
            <person name="Chang Q.C."/>
            <person name="Ding S.J."/>
            <person name="Wang X.J."/>
            <person name="Zhu J.G."/>
            <person name="Ruan X.D."/>
            <person name="Zhao L."/>
            <person name="Wei J.T."/>
            <person name="Ye R.Z."/>
            <person name="Que T.C."/>
            <person name="Du C.H."/>
            <person name="Zhou Y.H."/>
            <person name="Cheng J.X."/>
            <person name="Dai P.F."/>
            <person name="Guo W.B."/>
            <person name="Han X.H."/>
            <person name="Huang E.J."/>
            <person name="Li L.F."/>
            <person name="Wei W."/>
            <person name="Gao Y.C."/>
            <person name="Liu J.Z."/>
            <person name="Shao H.Z."/>
            <person name="Wang X."/>
            <person name="Wang C.C."/>
            <person name="Yang T.C."/>
            <person name="Huo Q.B."/>
            <person name="Li W."/>
            <person name="Chen H.Y."/>
            <person name="Chen S.E."/>
            <person name="Zhou L.G."/>
            <person name="Ni X.B."/>
            <person name="Tian J.H."/>
            <person name="Sheng Y."/>
            <person name="Liu T."/>
            <person name="Pan Y.S."/>
            <person name="Xia L.Y."/>
            <person name="Li J."/>
            <person name="Zhao F."/>
            <person name="Cao W.C."/>
        </authorList>
    </citation>
    <scope>NUCLEOTIDE SEQUENCE</scope>
    <source>
        <strain evidence="1">Rmic-2018</strain>
    </source>
</reference>
<evidence type="ECO:0000313" key="1">
    <source>
        <dbReference type="EMBL" id="KAH8034466.1"/>
    </source>
</evidence>
<protein>
    <recommendedName>
        <fullName evidence="3">Tick transposon</fullName>
    </recommendedName>
</protein>